<keyword evidence="2" id="KW-0418">Kinase</keyword>
<dbReference type="PANTHER" id="PTHR45756">
    <property type="entry name" value="PALMITOYLTRANSFERASE"/>
    <property type="match status" value="1"/>
</dbReference>
<dbReference type="InterPro" id="IPR053215">
    <property type="entry name" value="TKL_Ser/Thr_kinase"/>
</dbReference>
<keyword evidence="4" id="KW-1185">Reference proteome</keyword>
<dbReference type="EMBL" id="KY747497">
    <property type="protein sequence ID" value="ASK51207.1"/>
    <property type="molecule type" value="Genomic_DNA"/>
</dbReference>
<feature type="domain" description="Protein kinase" evidence="1">
    <location>
        <begin position="43"/>
        <end position="297"/>
    </location>
</feature>
<protein>
    <submittedName>
        <fullName evidence="2">Tyrosine protein kinase-like protein</fullName>
    </submittedName>
</protein>
<dbReference type="InterPro" id="IPR001245">
    <property type="entry name" value="Ser-Thr/Tyr_kinase_cat_dom"/>
</dbReference>
<dbReference type="GO" id="GO:0004672">
    <property type="term" value="F:protein kinase activity"/>
    <property type="evidence" value="ECO:0007669"/>
    <property type="project" value="InterPro"/>
</dbReference>
<dbReference type="GO" id="GO:0005524">
    <property type="term" value="F:ATP binding"/>
    <property type="evidence" value="ECO:0007669"/>
    <property type="project" value="InterPro"/>
</dbReference>
<evidence type="ECO:0000313" key="3">
    <source>
        <dbReference type="EMBL" id="ASK51387.1"/>
    </source>
</evidence>
<dbReference type="PANTHER" id="PTHR45756:SF1">
    <property type="entry name" value="PROTEIN KINASE DOMAIN CONTAINING PROTEIN"/>
    <property type="match status" value="1"/>
</dbReference>
<reference evidence="2" key="2">
    <citation type="submission" date="2017-03" db="EMBL/GenBank/DDBJ databases">
        <authorList>
            <person name="Afonso C.L."/>
            <person name="Miller P.J."/>
            <person name="Scott M.A."/>
            <person name="Spackman E."/>
            <person name="Goraichik I."/>
            <person name="Dimitrov K.M."/>
            <person name="Suarez D.L."/>
            <person name="Swayne D.E."/>
        </authorList>
    </citation>
    <scope>NUCLEOTIDE SEQUENCE</scope>
    <source>
        <strain evidence="2">Washington</strain>
    </source>
</reference>
<dbReference type="InterPro" id="IPR000719">
    <property type="entry name" value="Prot_kinase_dom"/>
</dbReference>
<proteinExistence type="predicted"/>
<dbReference type="Gene3D" id="1.10.510.10">
    <property type="entry name" value="Transferase(Phosphotransferase) domain 1"/>
    <property type="match status" value="1"/>
</dbReference>
<evidence type="ECO:0000313" key="4">
    <source>
        <dbReference type="Proteomes" id="UP000217428"/>
    </source>
</evidence>
<keyword evidence="2" id="KW-0808">Transferase</keyword>
<dbReference type="PROSITE" id="PS50011">
    <property type="entry name" value="PROTEIN_KINASE_DOM"/>
    <property type="match status" value="1"/>
</dbReference>
<accession>A0A220T672</accession>
<name>A0A220T672_9POXV</name>
<dbReference type="Gene3D" id="3.30.200.20">
    <property type="entry name" value="Phosphorylase Kinase, domain 1"/>
    <property type="match status" value="1"/>
</dbReference>
<dbReference type="Proteomes" id="UP000217428">
    <property type="component" value="Segment"/>
</dbReference>
<evidence type="ECO:0000313" key="2">
    <source>
        <dbReference type="EMBL" id="ASK51207.1"/>
    </source>
</evidence>
<dbReference type="EMBL" id="KY747497">
    <property type="protein sequence ID" value="ASK51387.1"/>
    <property type="molecule type" value="Genomic_DNA"/>
</dbReference>
<dbReference type="SUPFAM" id="SSF56112">
    <property type="entry name" value="Protein kinase-like (PK-like)"/>
    <property type="match status" value="1"/>
</dbReference>
<dbReference type="OrthoDB" id="8955at10239"/>
<evidence type="ECO:0000259" key="1">
    <source>
        <dbReference type="PROSITE" id="PS50011"/>
    </source>
</evidence>
<reference evidence="2 4" key="1">
    <citation type="journal article" date="2017" name="Virus Genes">
        <title>Characterization of Eptesipoxvirus, a novel poxvirus from a microchiropteran bat.</title>
        <authorList>
            <person name="Tu S.L."/>
            <person name="Nakazawa Y."/>
            <person name="Gao J."/>
            <person name="Wilkins K."/>
            <person name="Gallardo-Romero N."/>
            <person name="Li Y."/>
            <person name="Emerson G.L."/>
            <person name="Carroll D.S."/>
            <person name="Upton C."/>
        </authorList>
    </citation>
    <scope>NUCLEOTIDE SEQUENCE [LARGE SCALE GENOMIC DNA]</scope>
    <source>
        <strain evidence="2 4">Washington</strain>
    </source>
</reference>
<dbReference type="InterPro" id="IPR011009">
    <property type="entry name" value="Kinase-like_dom_sf"/>
</dbReference>
<dbReference type="Pfam" id="PF07714">
    <property type="entry name" value="PK_Tyr_Ser-Thr"/>
    <property type="match status" value="1"/>
</dbReference>
<gene>
    <name evidence="2" type="ORF">EPTV-WA-006</name>
    <name evidence="3" type="ORF">EPTV-WA-186</name>
</gene>
<dbReference type="PIRSF" id="PIRSF000654">
    <property type="entry name" value="Integrin-linked_kinase"/>
    <property type="match status" value="1"/>
</dbReference>
<sequence length="301" mass="35405">MDKNYKPPSVRKRCNSYPPFGEVVTSIFLETKQPIYRIPKCNVLTTCTIHESLHGTIYKGKFGDKTVAIKSFSQFRRSHKCMIDIITENFKVRKIHRNNLLNVFGYIIDVQDSLPKVSIVMEYCKYGYLRNVLDTQRELTLETRVDLIIDAAYALMCYYHYKPVYRFISTNCFMMTENYRLKLICYGLEKTIVIPYKKGVKQSVYMSPKIINDVFSPFTKEDDVYSFGIVMWEIITGMRPFNSKTAKEIYNMIKNGFKLSIDKSYPFVLRQLISSSLDQNPKNRPTIVDIFNKLTYYKYDK</sequence>
<organism evidence="2 4">
    <name type="scientific">Eptesipox virus</name>
    <dbReference type="NCBI Taxonomy" id="1329402"/>
    <lineage>
        <taxon>Viruses</taxon>
        <taxon>Varidnaviria</taxon>
        <taxon>Bamfordvirae</taxon>
        <taxon>Nucleocytoviricota</taxon>
        <taxon>Pokkesviricetes</taxon>
        <taxon>Chitovirales</taxon>
        <taxon>Poxviridae</taxon>
        <taxon>Chordopoxvirinae</taxon>
        <taxon>Vespertilionpoxvirus</taxon>
        <taxon>Vespertilionpoxvirus eptesipox</taxon>
    </lineage>
</organism>